<comment type="caution">
    <text evidence="3">The sequence shown here is derived from an EMBL/GenBank/DDBJ whole genome shotgun (WGS) entry which is preliminary data.</text>
</comment>
<organism evidence="3 4">
    <name type="scientific">Mycena citricolor</name>
    <dbReference type="NCBI Taxonomy" id="2018698"/>
    <lineage>
        <taxon>Eukaryota</taxon>
        <taxon>Fungi</taxon>
        <taxon>Dikarya</taxon>
        <taxon>Basidiomycota</taxon>
        <taxon>Agaricomycotina</taxon>
        <taxon>Agaricomycetes</taxon>
        <taxon>Agaricomycetidae</taxon>
        <taxon>Agaricales</taxon>
        <taxon>Marasmiineae</taxon>
        <taxon>Mycenaceae</taxon>
        <taxon>Mycena</taxon>
    </lineage>
</organism>
<reference evidence="3" key="1">
    <citation type="submission" date="2023-11" db="EMBL/GenBank/DDBJ databases">
        <authorList>
            <person name="De Vega J J."/>
            <person name="De Vega J J."/>
        </authorList>
    </citation>
    <scope>NUCLEOTIDE SEQUENCE</scope>
</reference>
<evidence type="ECO:0000313" key="3">
    <source>
        <dbReference type="EMBL" id="CAK5275453.1"/>
    </source>
</evidence>
<name>A0AAD2K2L8_9AGAR</name>
<keyword evidence="4" id="KW-1185">Reference proteome</keyword>
<dbReference type="EMBL" id="CAVNYO010000026">
    <property type="protein sequence ID" value="CAK5262804.1"/>
    <property type="molecule type" value="Genomic_DNA"/>
</dbReference>
<protein>
    <submittedName>
        <fullName evidence="3">Uncharacterized protein</fullName>
    </submittedName>
</protein>
<evidence type="ECO:0000256" key="1">
    <source>
        <dbReference type="SAM" id="MobiDB-lite"/>
    </source>
</evidence>
<gene>
    <name evidence="2" type="ORF">MYCIT1_LOCUS1814</name>
    <name evidence="3" type="ORF">MYCIT1_LOCUS23200</name>
</gene>
<dbReference type="Proteomes" id="UP001295794">
    <property type="component" value="Unassembled WGS sequence"/>
</dbReference>
<feature type="non-terminal residue" evidence="3">
    <location>
        <position position="233"/>
    </location>
</feature>
<evidence type="ECO:0000313" key="4">
    <source>
        <dbReference type="Proteomes" id="UP001295794"/>
    </source>
</evidence>
<dbReference type="EMBL" id="CAVNYO010000405">
    <property type="protein sequence ID" value="CAK5275453.1"/>
    <property type="molecule type" value="Genomic_DNA"/>
</dbReference>
<dbReference type="AlphaFoldDB" id="A0AAD2K2L8"/>
<sequence>EGRLSLREMGEGGRADTTICLDTTLLWIRDERNPTCPSSLQFSLKLPATFGLSGQTFPLPPSHSIKLKGLPGFYADIEYSVSAVINKPRALPNIVPLVKSKKLGINIGNTTVSTPFIYYPRTRPGVALPSPMQHVATGFIEAPGWKVYNYMVKANNRTGAQNINVKLYLPGNYLPLPPTASQPRTRFQHPASSVRLRPFHSTRHSKLGMRSRLPRSSRMRQWPAGRELRPGSK</sequence>
<evidence type="ECO:0000313" key="2">
    <source>
        <dbReference type="EMBL" id="CAK5262804.1"/>
    </source>
</evidence>
<proteinExistence type="predicted"/>
<feature type="compositionally biased region" description="Basic residues" evidence="1">
    <location>
        <begin position="198"/>
        <end position="218"/>
    </location>
</feature>
<accession>A0AAD2K2L8</accession>
<feature type="region of interest" description="Disordered" evidence="1">
    <location>
        <begin position="198"/>
        <end position="233"/>
    </location>
</feature>